<dbReference type="InterPro" id="IPR003591">
    <property type="entry name" value="Leu-rich_rpt_typical-subtyp"/>
</dbReference>
<organism evidence="4 5">
    <name type="scientific">Eptatretus burgeri</name>
    <name type="common">Inshore hagfish</name>
    <dbReference type="NCBI Taxonomy" id="7764"/>
    <lineage>
        <taxon>Eukaryota</taxon>
        <taxon>Metazoa</taxon>
        <taxon>Chordata</taxon>
        <taxon>Craniata</taxon>
        <taxon>Vertebrata</taxon>
        <taxon>Cyclostomata</taxon>
        <taxon>Myxini</taxon>
        <taxon>Myxiniformes</taxon>
        <taxon>Myxinidae</taxon>
        <taxon>Eptatretinae</taxon>
        <taxon>Eptatretus</taxon>
    </lineage>
</organism>
<evidence type="ECO:0000256" key="3">
    <source>
        <dbReference type="SAM" id="SignalP"/>
    </source>
</evidence>
<dbReference type="PANTHER" id="PTHR24367">
    <property type="entry name" value="LEUCINE-RICH REPEAT-CONTAINING PROTEIN"/>
    <property type="match status" value="1"/>
</dbReference>
<dbReference type="InterPro" id="IPR032675">
    <property type="entry name" value="LRR_dom_sf"/>
</dbReference>
<evidence type="ECO:0000313" key="4">
    <source>
        <dbReference type="Ensembl" id="ENSEBUP00000013238.1"/>
    </source>
</evidence>
<sequence>MARENCRLLPALCLTVCFCLGFCTSVTAKGPHKKSTNKCPTPCLCSNENVYVRCTKVDQVPRYLPANATFLTFHNATFGEITNGTFSHFPSLHLILLKDSTFNIEGDAFKGLRKLQYLFIDNNNIQSISGNAFQGLKSLTHLSLSNNKLQSLPRDIFDDLDSLTEV</sequence>
<dbReference type="PROSITE" id="PS51450">
    <property type="entry name" value="LRR"/>
    <property type="match status" value="2"/>
</dbReference>
<dbReference type="OMA" id="HSTVICK"/>
<keyword evidence="2" id="KW-0677">Repeat</keyword>
<keyword evidence="1" id="KW-0433">Leucine-rich repeat</keyword>
<accession>A0A8C4QC30</accession>
<feature type="chain" id="PRO_5034314143" evidence="3">
    <location>
        <begin position="29"/>
        <end position="166"/>
    </location>
</feature>
<dbReference type="SUPFAM" id="SSF52058">
    <property type="entry name" value="L domain-like"/>
    <property type="match status" value="1"/>
</dbReference>
<evidence type="ECO:0000256" key="1">
    <source>
        <dbReference type="ARBA" id="ARBA00022614"/>
    </source>
</evidence>
<reference evidence="4" key="1">
    <citation type="submission" date="2025-08" db="UniProtKB">
        <authorList>
            <consortium name="Ensembl"/>
        </authorList>
    </citation>
    <scope>IDENTIFICATION</scope>
</reference>
<dbReference type="PANTHER" id="PTHR24367:SF318">
    <property type="entry name" value="LEUCINE-RICH GLIOMA-INACTIVATED PROTEIN 1-LIKE"/>
    <property type="match status" value="1"/>
</dbReference>
<reference evidence="4" key="2">
    <citation type="submission" date="2025-09" db="UniProtKB">
        <authorList>
            <consortium name="Ensembl"/>
        </authorList>
    </citation>
    <scope>IDENTIFICATION</scope>
</reference>
<keyword evidence="3" id="KW-0732">Signal</keyword>
<protein>
    <submittedName>
        <fullName evidence="4">Uncharacterized protein</fullName>
    </submittedName>
</protein>
<dbReference type="AlphaFoldDB" id="A0A8C4QC30"/>
<keyword evidence="5" id="KW-1185">Reference proteome</keyword>
<dbReference type="Gene3D" id="3.80.10.10">
    <property type="entry name" value="Ribonuclease Inhibitor"/>
    <property type="match status" value="1"/>
</dbReference>
<evidence type="ECO:0000313" key="5">
    <source>
        <dbReference type="Proteomes" id="UP000694388"/>
    </source>
</evidence>
<name>A0A8C4QC30_EPTBU</name>
<dbReference type="Proteomes" id="UP000694388">
    <property type="component" value="Unplaced"/>
</dbReference>
<dbReference type="SMART" id="SM00369">
    <property type="entry name" value="LRR_TYP"/>
    <property type="match status" value="2"/>
</dbReference>
<feature type="signal peptide" evidence="3">
    <location>
        <begin position="1"/>
        <end position="28"/>
    </location>
</feature>
<dbReference type="Ensembl" id="ENSEBUT00000013814.1">
    <property type="protein sequence ID" value="ENSEBUP00000013238.1"/>
    <property type="gene ID" value="ENSEBUG00000008368.1"/>
</dbReference>
<dbReference type="InterPro" id="IPR001611">
    <property type="entry name" value="Leu-rich_rpt"/>
</dbReference>
<evidence type="ECO:0000256" key="2">
    <source>
        <dbReference type="ARBA" id="ARBA00022737"/>
    </source>
</evidence>
<proteinExistence type="predicted"/>
<dbReference type="Pfam" id="PF13855">
    <property type="entry name" value="LRR_8"/>
    <property type="match status" value="1"/>
</dbReference>
<dbReference type="GeneTree" id="ENSGT00940000159793"/>
<dbReference type="InterPro" id="IPR051295">
    <property type="entry name" value="LGI_related"/>
</dbReference>